<organism evidence="1 2">
    <name type="scientific">Cinara cedri</name>
    <dbReference type="NCBI Taxonomy" id="506608"/>
    <lineage>
        <taxon>Eukaryota</taxon>
        <taxon>Metazoa</taxon>
        <taxon>Ecdysozoa</taxon>
        <taxon>Arthropoda</taxon>
        <taxon>Hexapoda</taxon>
        <taxon>Insecta</taxon>
        <taxon>Pterygota</taxon>
        <taxon>Neoptera</taxon>
        <taxon>Paraneoptera</taxon>
        <taxon>Hemiptera</taxon>
        <taxon>Sternorrhyncha</taxon>
        <taxon>Aphidomorpha</taxon>
        <taxon>Aphidoidea</taxon>
        <taxon>Aphididae</taxon>
        <taxon>Lachninae</taxon>
        <taxon>Cinara</taxon>
    </lineage>
</organism>
<evidence type="ECO:0000313" key="2">
    <source>
        <dbReference type="Proteomes" id="UP000325440"/>
    </source>
</evidence>
<accession>A0A5E4NNN6</accession>
<reference evidence="1 2" key="1">
    <citation type="submission" date="2019-08" db="EMBL/GenBank/DDBJ databases">
        <authorList>
            <person name="Alioto T."/>
            <person name="Alioto T."/>
            <person name="Gomez Garrido J."/>
        </authorList>
    </citation>
    <scope>NUCLEOTIDE SEQUENCE [LARGE SCALE GENOMIC DNA]</scope>
</reference>
<name>A0A5E4NNN6_9HEMI</name>
<sequence length="116" mass="13588">MNNSMRKNKNKNVSNMSACHIQRLVEQDINQYSCSQESKKNYNYVAELLKIDGNNIKQVVYDSLQFLLSNELATKVIYIRIEKEKLGFGSLRTYEIILRYLSNVHGISMCYLGRIW</sequence>
<dbReference type="AlphaFoldDB" id="A0A5E4NNN6"/>
<protein>
    <submittedName>
        <fullName evidence="1">Uncharacterized protein</fullName>
    </submittedName>
</protein>
<keyword evidence="2" id="KW-1185">Reference proteome</keyword>
<dbReference type="Proteomes" id="UP000325440">
    <property type="component" value="Unassembled WGS sequence"/>
</dbReference>
<gene>
    <name evidence="1" type="ORF">CINCED_3A019887</name>
</gene>
<evidence type="ECO:0000313" key="1">
    <source>
        <dbReference type="EMBL" id="VVC45350.1"/>
    </source>
</evidence>
<dbReference type="EMBL" id="CABPRJ010002400">
    <property type="protein sequence ID" value="VVC45350.1"/>
    <property type="molecule type" value="Genomic_DNA"/>
</dbReference>
<proteinExistence type="predicted"/>